<dbReference type="PROSITE" id="PS50889">
    <property type="entry name" value="S4"/>
    <property type="match status" value="1"/>
</dbReference>
<dbReference type="InterPro" id="IPR036986">
    <property type="entry name" value="S4_RNA-bd_sf"/>
</dbReference>
<dbReference type="AlphaFoldDB" id="A0A2S5SSB8"/>
<dbReference type="SUPFAM" id="SSF55174">
    <property type="entry name" value="Alpha-L RNA-binding motif"/>
    <property type="match status" value="1"/>
</dbReference>
<dbReference type="Pfam" id="PF13275">
    <property type="entry name" value="S4_2"/>
    <property type="match status" value="1"/>
</dbReference>
<name>A0A2S5SSB8_9BURK</name>
<comment type="caution">
    <text evidence="2">The sequence shown here is derived from an EMBL/GenBank/DDBJ whole genome shotgun (WGS) entry which is preliminary data.</text>
</comment>
<sequence>MPDIDFELRGEHVELHALLKLVGAADSGGQGKALVAAGHVVVDGQAETRKAAKIRAGQVVAIDDLRIHVKAPA</sequence>
<dbReference type="OrthoDB" id="9802835at2"/>
<accession>A0A2S5SSB8</accession>
<proteinExistence type="predicted"/>
<dbReference type="EMBL" id="PSNX01000012">
    <property type="protein sequence ID" value="PPE65584.1"/>
    <property type="molecule type" value="Genomic_DNA"/>
</dbReference>
<dbReference type="Gene3D" id="3.10.290.10">
    <property type="entry name" value="RNA-binding S4 domain"/>
    <property type="match status" value="1"/>
</dbReference>
<organism evidence="2 3">
    <name type="scientific">Caldimonas caldifontis</name>
    <dbReference type="NCBI Taxonomy" id="1452508"/>
    <lineage>
        <taxon>Bacteria</taxon>
        <taxon>Pseudomonadati</taxon>
        <taxon>Pseudomonadota</taxon>
        <taxon>Betaproteobacteria</taxon>
        <taxon>Burkholderiales</taxon>
        <taxon>Sphaerotilaceae</taxon>
        <taxon>Caldimonas</taxon>
    </lineage>
</organism>
<dbReference type="GO" id="GO:0003723">
    <property type="term" value="F:RNA binding"/>
    <property type="evidence" value="ECO:0007669"/>
    <property type="project" value="UniProtKB-KW"/>
</dbReference>
<evidence type="ECO:0000256" key="1">
    <source>
        <dbReference type="PROSITE-ProRule" id="PRU00182"/>
    </source>
</evidence>
<dbReference type="RefSeq" id="WP_104303206.1">
    <property type="nucleotide sequence ID" value="NZ_PSNX01000012.1"/>
</dbReference>
<keyword evidence="1" id="KW-0694">RNA-binding</keyword>
<protein>
    <submittedName>
        <fullName evidence="2">RNA-binding protein</fullName>
    </submittedName>
</protein>
<dbReference type="CDD" id="cd00165">
    <property type="entry name" value="S4"/>
    <property type="match status" value="1"/>
</dbReference>
<keyword evidence="3" id="KW-1185">Reference proteome</keyword>
<dbReference type="Proteomes" id="UP000238605">
    <property type="component" value="Unassembled WGS sequence"/>
</dbReference>
<evidence type="ECO:0000313" key="3">
    <source>
        <dbReference type="Proteomes" id="UP000238605"/>
    </source>
</evidence>
<reference evidence="2 3" key="1">
    <citation type="submission" date="2018-02" db="EMBL/GenBank/DDBJ databases">
        <title>Reclassifiation of [Polyangium] brachysporum DSM 7029 as Guopingzhaonella breviflexa gen. nov., sp. nov., a member of the family Comamonadaceae.</title>
        <authorList>
            <person name="Tang B."/>
        </authorList>
    </citation>
    <scope>NUCLEOTIDE SEQUENCE [LARGE SCALE GENOMIC DNA]</scope>
    <source>
        <strain evidence="2 3">BCRC 80649</strain>
    </source>
</reference>
<evidence type="ECO:0000313" key="2">
    <source>
        <dbReference type="EMBL" id="PPE65584.1"/>
    </source>
</evidence>
<gene>
    <name evidence="2" type="ORF">C1704_13190</name>
</gene>